<dbReference type="GO" id="GO:0006260">
    <property type="term" value="P:DNA replication"/>
    <property type="evidence" value="ECO:0007669"/>
    <property type="project" value="InterPro"/>
</dbReference>
<keyword evidence="4" id="KW-1185">Reference proteome</keyword>
<feature type="domain" description="Replication-associated protein G2P C-terminal" evidence="2">
    <location>
        <begin position="251"/>
        <end position="321"/>
    </location>
</feature>
<sequence length="324" mass="37878">MYQVHSGEQLPRINKGCVWAVDEDGNVEWTTDRAIQIEGSYETKLRLRCDGTKVEVSGNIGRFRRPDNLFGFSYEQCVARWNDVLHDYGLPSFSKGECFYYAGDNHLQWSGAINTRIDLTRNYWLFGRDNLTAFMGWLSSQQHGRLKVGISPDGGTISWGEGSQYVYEKFYDKLREIESRKKTACHYDADVIQLCRDGGVGRHELSLKTRYLTQKGYRFMGEMNMGTLVQLYRERSELVLTDKLSFDDFNDLPRTYRATAKDWRDGVDLATSMPLRTYQRHRRELLKYGIDISTRCKVEHLRPKIKHIEIMPLVAPDWYRKRYG</sequence>
<evidence type="ECO:0000313" key="3">
    <source>
        <dbReference type="EMBL" id="CAG4883765.1"/>
    </source>
</evidence>
<comment type="caution">
    <text evidence="3">The sequence shown here is derived from an EMBL/GenBank/DDBJ whole genome shotgun (WGS) entry which is preliminary data.</text>
</comment>
<evidence type="ECO:0000313" key="4">
    <source>
        <dbReference type="Proteomes" id="UP000742786"/>
    </source>
</evidence>
<name>A0A916N9D0_9PROT</name>
<dbReference type="InterPro" id="IPR022688">
    <property type="entry name" value="G2P_C"/>
</dbReference>
<protein>
    <submittedName>
        <fullName evidence="3">DNA replication protein</fullName>
    </submittedName>
</protein>
<dbReference type="Pfam" id="PF05155">
    <property type="entry name" value="G2P_X_C"/>
    <property type="match status" value="1"/>
</dbReference>
<dbReference type="EMBL" id="CAJQUM010000001">
    <property type="protein sequence ID" value="CAG4883765.1"/>
    <property type="molecule type" value="Genomic_DNA"/>
</dbReference>
<accession>A0A916N9D0</accession>
<reference evidence="3" key="1">
    <citation type="submission" date="2021-04" db="EMBL/GenBank/DDBJ databases">
        <authorList>
            <person name="Hornung B."/>
        </authorList>
    </citation>
    <scope>NUCLEOTIDE SEQUENCE</scope>
    <source>
        <strain evidence="3">G5G6</strain>
    </source>
</reference>
<dbReference type="InterPro" id="IPR022686">
    <property type="entry name" value="G2P_N"/>
</dbReference>
<dbReference type="Proteomes" id="UP000742786">
    <property type="component" value="Unassembled WGS sequence"/>
</dbReference>
<gene>
    <name evidence="3" type="ORF">GTOL_11648</name>
</gene>
<feature type="domain" description="Replication-associated protein G2P N-terminal" evidence="1">
    <location>
        <begin position="13"/>
        <end position="223"/>
    </location>
</feature>
<dbReference type="AlphaFoldDB" id="A0A916N9D0"/>
<evidence type="ECO:0000259" key="1">
    <source>
        <dbReference type="Pfam" id="PF05144"/>
    </source>
</evidence>
<proteinExistence type="predicted"/>
<evidence type="ECO:0000259" key="2">
    <source>
        <dbReference type="Pfam" id="PF05155"/>
    </source>
</evidence>
<dbReference type="Pfam" id="PF05144">
    <property type="entry name" value="Phage_CRI"/>
    <property type="match status" value="1"/>
</dbReference>
<organism evidence="3 4">
    <name type="scientific">Georgfuchsia toluolica</name>
    <dbReference type="NCBI Taxonomy" id="424218"/>
    <lineage>
        <taxon>Bacteria</taxon>
        <taxon>Pseudomonadati</taxon>
        <taxon>Pseudomonadota</taxon>
        <taxon>Betaproteobacteria</taxon>
        <taxon>Nitrosomonadales</taxon>
        <taxon>Sterolibacteriaceae</taxon>
        <taxon>Georgfuchsia</taxon>
    </lineage>
</organism>